<dbReference type="Pfam" id="PF01490">
    <property type="entry name" value="Aa_trans"/>
    <property type="match status" value="1"/>
</dbReference>
<dbReference type="Proteomes" id="UP000007800">
    <property type="component" value="Unassembled WGS sequence"/>
</dbReference>
<evidence type="ECO:0000256" key="5">
    <source>
        <dbReference type="SAM" id="Phobius"/>
    </source>
</evidence>
<feature type="domain" description="Amino acid transporter transmembrane" evidence="6">
    <location>
        <begin position="31"/>
        <end position="110"/>
    </location>
</feature>
<protein>
    <submittedName>
        <fullName evidence="7">Amino acid transporter, putative</fullName>
    </submittedName>
</protein>
<dbReference type="PANTHER" id="PTHR22950">
    <property type="entry name" value="AMINO ACID TRANSPORTER"/>
    <property type="match status" value="1"/>
</dbReference>
<gene>
    <name evidence="7" type="ORF">Pmar_PMAR001421</name>
</gene>
<keyword evidence="3 5" id="KW-1133">Transmembrane helix</keyword>
<feature type="transmembrane region" description="Helical" evidence="5">
    <location>
        <begin position="60"/>
        <end position="87"/>
    </location>
</feature>
<evidence type="ECO:0000313" key="7">
    <source>
        <dbReference type="EMBL" id="EER15369.1"/>
    </source>
</evidence>
<evidence type="ECO:0000256" key="1">
    <source>
        <dbReference type="ARBA" id="ARBA00004141"/>
    </source>
</evidence>
<dbReference type="InParanoid" id="C5KJN5"/>
<proteinExistence type="predicted"/>
<dbReference type="GO" id="GO:0005774">
    <property type="term" value="C:vacuolar membrane"/>
    <property type="evidence" value="ECO:0007669"/>
    <property type="project" value="TreeGrafter"/>
</dbReference>
<evidence type="ECO:0000313" key="8">
    <source>
        <dbReference type="Proteomes" id="UP000007800"/>
    </source>
</evidence>
<dbReference type="GeneID" id="9046097"/>
<comment type="subcellular location">
    <subcellularLocation>
        <location evidence="1">Membrane</location>
        <topology evidence="1">Multi-pass membrane protein</topology>
    </subcellularLocation>
</comment>
<dbReference type="PANTHER" id="PTHR22950:SF349">
    <property type="entry name" value="AMINO ACID TRANSPORTER TRANSMEMBRANE DOMAIN-CONTAINING PROTEIN"/>
    <property type="match status" value="1"/>
</dbReference>
<dbReference type="RefSeq" id="XP_002783573.1">
    <property type="nucleotide sequence ID" value="XM_002783527.1"/>
</dbReference>
<accession>C5KJN5</accession>
<name>C5KJN5_PERM5</name>
<keyword evidence="8" id="KW-1185">Reference proteome</keyword>
<feature type="transmembrane region" description="Helical" evidence="5">
    <location>
        <begin position="35"/>
        <end position="54"/>
    </location>
</feature>
<dbReference type="InterPro" id="IPR013057">
    <property type="entry name" value="AA_transpt_TM"/>
</dbReference>
<dbReference type="GO" id="GO:0015179">
    <property type="term" value="F:L-amino acid transmembrane transporter activity"/>
    <property type="evidence" value="ECO:0007669"/>
    <property type="project" value="TreeGrafter"/>
</dbReference>
<sequence length="131" mass="14259">MTTELPTPSTGSTKTFVSFSREEIIVPNGCSNAKAVFNLVMTAIGLGIMTLPMAFARAGWISGCILLVVAAAFVYYNVVLLCHALCLNPEDSKSPIQSFEELGRICYGSMTVLDALSKFDSQRNPNFRVRN</sequence>
<evidence type="ECO:0000256" key="4">
    <source>
        <dbReference type="ARBA" id="ARBA00023136"/>
    </source>
</evidence>
<keyword evidence="2 5" id="KW-0812">Transmembrane</keyword>
<reference evidence="7 8" key="1">
    <citation type="submission" date="2008-07" db="EMBL/GenBank/DDBJ databases">
        <authorList>
            <person name="El-Sayed N."/>
            <person name="Caler E."/>
            <person name="Inman J."/>
            <person name="Amedeo P."/>
            <person name="Hass B."/>
            <person name="Wortman J."/>
        </authorList>
    </citation>
    <scope>NUCLEOTIDE SEQUENCE [LARGE SCALE GENOMIC DNA]</scope>
    <source>
        <strain evidence="8">ATCC 50983 / TXsc</strain>
    </source>
</reference>
<dbReference type="EMBL" id="GG673606">
    <property type="protein sequence ID" value="EER15369.1"/>
    <property type="molecule type" value="Genomic_DNA"/>
</dbReference>
<evidence type="ECO:0000256" key="3">
    <source>
        <dbReference type="ARBA" id="ARBA00022989"/>
    </source>
</evidence>
<evidence type="ECO:0000256" key="2">
    <source>
        <dbReference type="ARBA" id="ARBA00022692"/>
    </source>
</evidence>
<keyword evidence="4 5" id="KW-0472">Membrane</keyword>
<dbReference type="OMA" id="GWISGCI"/>
<dbReference type="AlphaFoldDB" id="C5KJN5"/>
<organism evidence="8">
    <name type="scientific">Perkinsus marinus (strain ATCC 50983 / TXsc)</name>
    <dbReference type="NCBI Taxonomy" id="423536"/>
    <lineage>
        <taxon>Eukaryota</taxon>
        <taxon>Sar</taxon>
        <taxon>Alveolata</taxon>
        <taxon>Perkinsozoa</taxon>
        <taxon>Perkinsea</taxon>
        <taxon>Perkinsida</taxon>
        <taxon>Perkinsidae</taxon>
        <taxon>Perkinsus</taxon>
    </lineage>
</organism>
<evidence type="ECO:0000259" key="6">
    <source>
        <dbReference type="Pfam" id="PF01490"/>
    </source>
</evidence>
<dbReference type="OrthoDB" id="40134at2759"/>